<evidence type="ECO:0000313" key="1">
    <source>
        <dbReference type="EMBL" id="GAA4209220.1"/>
    </source>
</evidence>
<organism evidence="1 2">
    <name type="scientific">Streptosporangium oxazolinicum</name>
    <dbReference type="NCBI Taxonomy" id="909287"/>
    <lineage>
        <taxon>Bacteria</taxon>
        <taxon>Bacillati</taxon>
        <taxon>Actinomycetota</taxon>
        <taxon>Actinomycetes</taxon>
        <taxon>Streptosporangiales</taxon>
        <taxon>Streptosporangiaceae</taxon>
        <taxon>Streptosporangium</taxon>
    </lineage>
</organism>
<protein>
    <submittedName>
        <fullName evidence="1">Uncharacterized protein</fullName>
    </submittedName>
</protein>
<dbReference type="Proteomes" id="UP001501251">
    <property type="component" value="Unassembled WGS sequence"/>
</dbReference>
<gene>
    <name evidence="1" type="ORF">GCM10022252_75410</name>
</gene>
<evidence type="ECO:0000313" key="2">
    <source>
        <dbReference type="Proteomes" id="UP001501251"/>
    </source>
</evidence>
<keyword evidence="2" id="KW-1185">Reference proteome</keyword>
<dbReference type="RefSeq" id="WP_344923118.1">
    <property type="nucleotide sequence ID" value="NZ_BAABAQ010000020.1"/>
</dbReference>
<reference evidence="2" key="1">
    <citation type="journal article" date="2019" name="Int. J. Syst. Evol. Microbiol.">
        <title>The Global Catalogue of Microorganisms (GCM) 10K type strain sequencing project: providing services to taxonomists for standard genome sequencing and annotation.</title>
        <authorList>
            <consortium name="The Broad Institute Genomics Platform"/>
            <consortium name="The Broad Institute Genome Sequencing Center for Infectious Disease"/>
            <person name="Wu L."/>
            <person name="Ma J."/>
        </authorList>
    </citation>
    <scope>NUCLEOTIDE SEQUENCE [LARGE SCALE GENOMIC DNA]</scope>
    <source>
        <strain evidence="2">JCM 17388</strain>
    </source>
</reference>
<comment type="caution">
    <text evidence="1">The sequence shown here is derived from an EMBL/GenBank/DDBJ whole genome shotgun (WGS) entry which is preliminary data.</text>
</comment>
<name>A0ABP8BKK8_9ACTN</name>
<accession>A0ABP8BKK8</accession>
<dbReference type="EMBL" id="BAABAQ010000020">
    <property type="protein sequence ID" value="GAA4209220.1"/>
    <property type="molecule type" value="Genomic_DNA"/>
</dbReference>
<proteinExistence type="predicted"/>
<sequence>MHDYVAGANIPVTHNQARIISTVRRSLLVEERTWVIAHEAWCQWCNMGWARAVGLPCPGSHADHLIGGTPGERLQRVQIPGTYRKARIGGMSG</sequence>